<dbReference type="EC" id="2.7.7.19" evidence="3"/>
<name>A0A9P6HSJ4_9PEZI</name>
<feature type="domain" description="MJ1316 RNA cyclic group end recognition" evidence="11">
    <location>
        <begin position="1080"/>
        <end position="1150"/>
    </location>
</feature>
<dbReference type="Gene3D" id="3.30.460.10">
    <property type="entry name" value="Beta Polymerase, domain 2"/>
    <property type="match status" value="1"/>
</dbReference>
<dbReference type="OrthoDB" id="10263155at2759"/>
<dbReference type="Gene3D" id="3.90.1140.10">
    <property type="entry name" value="Cyclic phosphodiesterase"/>
    <property type="match status" value="1"/>
</dbReference>
<feature type="region of interest" description="Disordered" evidence="9">
    <location>
        <begin position="1021"/>
        <end position="1077"/>
    </location>
</feature>
<keyword evidence="6" id="KW-0547">Nucleotide-binding</keyword>
<reference evidence="13" key="1">
    <citation type="submission" date="2020-03" db="EMBL/GenBank/DDBJ databases">
        <authorList>
            <person name="He L."/>
        </authorList>
    </citation>
    <scope>NUCLEOTIDE SEQUENCE</scope>
    <source>
        <strain evidence="13">CkLH20</strain>
    </source>
</reference>
<keyword evidence="13" id="KW-0378">Hydrolase</keyword>
<accession>A0A9P6HSJ4</accession>
<feature type="domain" description="Endonuclease/exonuclease/phosphatase" evidence="10">
    <location>
        <begin position="249"/>
        <end position="512"/>
    </location>
</feature>
<evidence type="ECO:0000256" key="1">
    <source>
        <dbReference type="ARBA" id="ARBA00004123"/>
    </source>
</evidence>
<dbReference type="GO" id="GO:0006397">
    <property type="term" value="P:mRNA processing"/>
    <property type="evidence" value="ECO:0007669"/>
    <property type="project" value="UniProtKB-KW"/>
</dbReference>
<dbReference type="InterPro" id="IPR040459">
    <property type="entry name" value="MJ1316"/>
</dbReference>
<dbReference type="InterPro" id="IPR043519">
    <property type="entry name" value="NT_sf"/>
</dbReference>
<comment type="similarity">
    <text evidence="2">Belongs to the poly(A) polymerase family.</text>
</comment>
<reference evidence="13" key="2">
    <citation type="submission" date="2020-11" db="EMBL/GenBank/DDBJ databases">
        <title>Whole genome sequencing of Colletotrichum sp.</title>
        <authorList>
            <person name="Li H."/>
        </authorList>
    </citation>
    <scope>NUCLEOTIDE SEQUENCE</scope>
    <source>
        <strain evidence="13">CkLH20</strain>
    </source>
</reference>
<evidence type="ECO:0000256" key="9">
    <source>
        <dbReference type="SAM" id="MobiDB-lite"/>
    </source>
</evidence>
<keyword evidence="4" id="KW-0507">mRNA processing</keyword>
<keyword evidence="5" id="KW-0808">Transferase</keyword>
<keyword evidence="14" id="KW-1185">Reference proteome</keyword>
<dbReference type="GeneID" id="62169084"/>
<feature type="domain" description="Poly(A) polymerase central" evidence="12">
    <location>
        <begin position="727"/>
        <end position="846"/>
    </location>
</feature>
<dbReference type="GO" id="GO:0031123">
    <property type="term" value="P:RNA 3'-end processing"/>
    <property type="evidence" value="ECO:0007669"/>
    <property type="project" value="InterPro"/>
</dbReference>
<dbReference type="InterPro" id="IPR007012">
    <property type="entry name" value="PolA_pol_cen_dom"/>
</dbReference>
<dbReference type="Pfam" id="PF03372">
    <property type="entry name" value="Exo_endo_phos"/>
    <property type="match status" value="1"/>
</dbReference>
<dbReference type="Proteomes" id="UP000781932">
    <property type="component" value="Unassembled WGS sequence"/>
</dbReference>
<dbReference type="Pfam" id="PF04928">
    <property type="entry name" value="PAP_central"/>
    <property type="match status" value="1"/>
</dbReference>
<evidence type="ECO:0000259" key="12">
    <source>
        <dbReference type="Pfam" id="PF04928"/>
    </source>
</evidence>
<evidence type="ECO:0000259" key="10">
    <source>
        <dbReference type="Pfam" id="PF03372"/>
    </source>
</evidence>
<dbReference type="GO" id="GO:1990817">
    <property type="term" value="F:poly(A) RNA polymerase activity"/>
    <property type="evidence" value="ECO:0007669"/>
    <property type="project" value="UniProtKB-EC"/>
</dbReference>
<evidence type="ECO:0000256" key="5">
    <source>
        <dbReference type="ARBA" id="ARBA00022679"/>
    </source>
</evidence>
<dbReference type="Gene3D" id="1.10.1410.10">
    <property type="match status" value="2"/>
</dbReference>
<evidence type="ECO:0000256" key="4">
    <source>
        <dbReference type="ARBA" id="ARBA00022664"/>
    </source>
</evidence>
<comment type="caution">
    <text evidence="13">The sequence shown here is derived from an EMBL/GenBank/DDBJ whole genome shotgun (WGS) entry which is preliminary data.</text>
</comment>
<keyword evidence="8" id="KW-0539">Nucleus</keyword>
<evidence type="ECO:0000259" key="11">
    <source>
        <dbReference type="Pfam" id="PF04457"/>
    </source>
</evidence>
<dbReference type="InterPro" id="IPR036691">
    <property type="entry name" value="Endo/exonu/phosph_ase_sf"/>
</dbReference>
<dbReference type="PANTHER" id="PTHR10682:SF23">
    <property type="entry name" value="POLYNUCLEOTIDE ADENYLYLTRANSFERASE"/>
    <property type="match status" value="1"/>
</dbReference>
<gene>
    <name evidence="13" type="ORF">CkaCkLH20_13300</name>
</gene>
<organism evidence="13 14">
    <name type="scientific">Colletotrichum karsti</name>
    <dbReference type="NCBI Taxonomy" id="1095194"/>
    <lineage>
        <taxon>Eukaryota</taxon>
        <taxon>Fungi</taxon>
        <taxon>Dikarya</taxon>
        <taxon>Ascomycota</taxon>
        <taxon>Pezizomycotina</taxon>
        <taxon>Sordariomycetes</taxon>
        <taxon>Hypocreomycetidae</taxon>
        <taxon>Glomerellales</taxon>
        <taxon>Glomerellaceae</taxon>
        <taxon>Colletotrichum</taxon>
        <taxon>Colletotrichum boninense species complex</taxon>
    </lineage>
</organism>
<dbReference type="InterPro" id="IPR011068">
    <property type="entry name" value="NuclTrfase_I-like_C"/>
</dbReference>
<sequence length="1166" mass="130750">MESQSTPYDTALCLIPPEPQWPSVNRLRFDNDKSYLKWPPHVNLIYPFVQFTDSNALQETCEAIVSCLEVRAAAGDSAALPIRLDSPGFFSHRNGSTIYLCDKREKTVSSLTSLRCAILNAVGQTRPESYSMHMTVAQCEDTALSSKLEFLLEKLRRLPLVSWEATQLAVLIRTPSGRMRQWGLIDLVSPSLTICEDSPSPGLGREVSSALIPRPTWRFSEPDLAWKPLDSRAEVLCPSTQPPENLIVASWNVLAEFQHPPSRVRYPLIVENLVAGTALADVVVLQEVTDDFLPFLLADDRIQTTYPYVSEGSPDDPAAGPLPNILNTVVFSKYAFSWQYLPSKRRHKGSSILKFEDLAERPDLPLVLATCHLSQGLTDGAVVAKERELQRILDHLKMHYAANQWIIAGDFNIATSSYTIDAAVRRGTITTSTEDVLRSIEMTLSEANLLDAWLISRVESGVSDCVKGRIDDLLEGEQGATFDPRENPQAAKMVGSGLNHRPQRYDRILVKAGGPLHISRFNMFGFLTSVGERPEEPLFASDHWGIRCLLERSSAGDGPGPSVRVVPVELRRAPSSLSDITALKRCLEHLDVVPTDRDESDRKRVLEVLQQILLETDHSTDEQARGRPAIVLSPVGSYGLGVWSKSSDIDCLCIGSISPRVFFTLARQRLRKSASAGVRVLRKVKAKTGTMLEIDVLGLSLPTQTLLKLKPARDLLYLTRSIPDLAQFRISYRAIKTWARARGIYAARFGYLGGIHLSVMLVRICKMLLHEGGTASTADIIATFFNHYAHFDWKNDMVFDPFFHKQLRYHRTPREAMCLLGWHSPTLNTALIASVPTVKIISKEFRQVDFKLVEGASWESLLSIPSANSKKALTTGAANFLSSFKTFVDLRVHYWGGSLERGSKLVGWLESRCASLLVDINRKVPELSPRIWPARFVDAATQAAQGEQKDYQGSYLVGLEWMNSNDKPGKDILETAHSNLHGVLQQFEQHIHGDDKYYDPNTSWFSATLVRGNELGDLALDDREWGEHVDGDDESDTDEEEEGENEDILEQAAEKSTKKAKSTKHTRSTTVPKPEGGGKFRTALDVLNRLRWDPKIDGNDFVVGYEDRFLGPQEKALTEWKSEQTHEEFIPQHRILWFKRRSDELVVWDRSKRIDLLFKKAQGQTT</sequence>
<dbReference type="EMBL" id="JAATWM020000086">
    <property type="protein sequence ID" value="KAF9869229.1"/>
    <property type="molecule type" value="Genomic_DNA"/>
</dbReference>
<evidence type="ECO:0000256" key="6">
    <source>
        <dbReference type="ARBA" id="ARBA00022741"/>
    </source>
</evidence>
<keyword evidence="13" id="KW-0255">Endonuclease</keyword>
<dbReference type="SUPFAM" id="SSF55003">
    <property type="entry name" value="PAP/Archaeal CCA-adding enzyme, C-terminal domain"/>
    <property type="match status" value="1"/>
</dbReference>
<dbReference type="GO" id="GO:0003723">
    <property type="term" value="F:RNA binding"/>
    <property type="evidence" value="ECO:0007669"/>
    <property type="project" value="InterPro"/>
</dbReference>
<dbReference type="SUPFAM" id="SSF81631">
    <property type="entry name" value="PAP/OAS1 substrate-binding domain"/>
    <property type="match status" value="1"/>
</dbReference>
<keyword evidence="7" id="KW-0067">ATP-binding</keyword>
<dbReference type="AlphaFoldDB" id="A0A9P6HSJ4"/>
<dbReference type="GO" id="GO:0005634">
    <property type="term" value="C:nucleus"/>
    <property type="evidence" value="ECO:0007669"/>
    <property type="project" value="UniProtKB-SubCell"/>
</dbReference>
<dbReference type="GO" id="GO:0005524">
    <property type="term" value="F:ATP binding"/>
    <property type="evidence" value="ECO:0007669"/>
    <property type="project" value="UniProtKB-KW"/>
</dbReference>
<protein>
    <recommendedName>
        <fullName evidence="3">polynucleotide adenylyltransferase</fullName>
        <ecNumber evidence="3">2.7.7.19</ecNumber>
    </recommendedName>
</protein>
<evidence type="ECO:0000256" key="8">
    <source>
        <dbReference type="ARBA" id="ARBA00023242"/>
    </source>
</evidence>
<evidence type="ECO:0000256" key="3">
    <source>
        <dbReference type="ARBA" id="ARBA00012388"/>
    </source>
</evidence>
<feature type="compositionally biased region" description="Acidic residues" evidence="9">
    <location>
        <begin position="1030"/>
        <end position="1049"/>
    </location>
</feature>
<dbReference type="PANTHER" id="PTHR10682">
    <property type="entry name" value="POLY A POLYMERASE"/>
    <property type="match status" value="1"/>
</dbReference>
<evidence type="ECO:0000313" key="14">
    <source>
        <dbReference type="Proteomes" id="UP000781932"/>
    </source>
</evidence>
<dbReference type="Pfam" id="PF04457">
    <property type="entry name" value="MJ1316"/>
    <property type="match status" value="1"/>
</dbReference>
<feature type="compositionally biased region" description="Basic residues" evidence="9">
    <location>
        <begin position="1058"/>
        <end position="1067"/>
    </location>
</feature>
<keyword evidence="13" id="KW-0540">Nuclease</keyword>
<dbReference type="InterPro" id="IPR005135">
    <property type="entry name" value="Endo/exonuclease/phosphatase"/>
</dbReference>
<dbReference type="GO" id="GO:0004519">
    <property type="term" value="F:endonuclease activity"/>
    <property type="evidence" value="ECO:0007669"/>
    <property type="project" value="UniProtKB-KW"/>
</dbReference>
<dbReference type="Pfam" id="PF13563">
    <property type="entry name" value="2_5_RNA_ligase2"/>
    <property type="match status" value="1"/>
</dbReference>
<evidence type="ECO:0000313" key="13">
    <source>
        <dbReference type="EMBL" id="KAF9869229.1"/>
    </source>
</evidence>
<dbReference type="SUPFAM" id="SSF81301">
    <property type="entry name" value="Nucleotidyltransferase"/>
    <property type="match status" value="1"/>
</dbReference>
<dbReference type="Gene3D" id="3.60.10.10">
    <property type="entry name" value="Endonuclease/exonuclease/phosphatase"/>
    <property type="match status" value="1"/>
</dbReference>
<dbReference type="RefSeq" id="XP_038738690.1">
    <property type="nucleotide sequence ID" value="XM_038896010.1"/>
</dbReference>
<evidence type="ECO:0000256" key="2">
    <source>
        <dbReference type="ARBA" id="ARBA00010912"/>
    </source>
</evidence>
<dbReference type="SUPFAM" id="SSF56219">
    <property type="entry name" value="DNase I-like"/>
    <property type="match status" value="1"/>
</dbReference>
<comment type="subcellular location">
    <subcellularLocation>
        <location evidence="1">Nucleus</location>
    </subcellularLocation>
</comment>
<proteinExistence type="inferred from homology"/>
<evidence type="ECO:0000256" key="7">
    <source>
        <dbReference type="ARBA" id="ARBA00022840"/>
    </source>
</evidence>